<sequence>MLVCLPVPGDLPFQLLSHSQMNTGLQKWDTTQKMKSAQYPTPAELDAYAKKVANSPLTIKIFPNSVKVPQKKHVRRTVNGLDTSSQRYCPYPSQVSTKAGLLAVVKVPLKGFLKEPDRSQARLFPGVAMNCHAGPYISQSTLNLPRTVQHLQGALRPQHPPQQQNLPQPQALTQQKQQGHNCLQTIQQQQAVPEELRHLPGLVQPPNLQDPQALPPVQALPHPPSLHSPLSNMMLPHLQQQPQSGLHGARKAAGGEAPPNVTMSTSTIPLSMVAGLHHNRSANLTSVVHQINQFCQTRVGISSTSMCEGQIANPSPINRNLLISATSRVLPQCPVPCILDPPEKATTSTVPGDVIPTLDMATVNRMPIFHSEGKAQPHHHWNQRQVAYLHISESGHPCKPLSQDASGAPAFSAKAAGYPLDVCLSQPFNLKAPGDKPTTSPPVNGLPGAMSYPNGHYFQPLWNSILPTPNRDSLGSQDLALPFHGGLAPLSEASVDCPLVASHRAEASSGHANTMQTMEYVGRNFQAPCFQEHSLNIMGKMNRSAISRGAELSNSRNAHMQHPGYR</sequence>
<dbReference type="InterPro" id="IPR029340">
    <property type="entry name" value="FAM222"/>
</dbReference>
<dbReference type="PANTHER" id="PTHR16070:SF1">
    <property type="entry name" value="PROTEIN FAM222B"/>
    <property type="match status" value="1"/>
</dbReference>
<name>A0A3B3SS86_9TELE</name>
<dbReference type="AlphaFoldDB" id="A0A3B3SS86"/>
<dbReference type="PANTHER" id="PTHR16070">
    <property type="entry name" value="PROTEIN FAM222A-RELATED"/>
    <property type="match status" value="1"/>
</dbReference>
<feature type="compositionally biased region" description="Low complexity" evidence="1">
    <location>
        <begin position="157"/>
        <end position="178"/>
    </location>
</feature>
<organism evidence="2 3">
    <name type="scientific">Paramormyrops kingsleyae</name>
    <dbReference type="NCBI Taxonomy" id="1676925"/>
    <lineage>
        <taxon>Eukaryota</taxon>
        <taxon>Metazoa</taxon>
        <taxon>Chordata</taxon>
        <taxon>Craniata</taxon>
        <taxon>Vertebrata</taxon>
        <taxon>Euteleostomi</taxon>
        <taxon>Actinopterygii</taxon>
        <taxon>Neopterygii</taxon>
        <taxon>Teleostei</taxon>
        <taxon>Osteoglossocephala</taxon>
        <taxon>Osteoglossomorpha</taxon>
        <taxon>Osteoglossiformes</taxon>
        <taxon>Mormyridae</taxon>
        <taxon>Paramormyrops</taxon>
    </lineage>
</organism>
<evidence type="ECO:0000313" key="3">
    <source>
        <dbReference type="Proteomes" id="UP000261540"/>
    </source>
</evidence>
<feature type="region of interest" description="Disordered" evidence="1">
    <location>
        <begin position="201"/>
        <end position="232"/>
    </location>
</feature>
<feature type="region of interest" description="Disordered" evidence="1">
    <location>
        <begin position="157"/>
        <end position="182"/>
    </location>
</feature>
<keyword evidence="3" id="KW-1185">Reference proteome</keyword>
<protein>
    <submittedName>
        <fullName evidence="2">Family with sequence similarity 222 member B</fullName>
    </submittedName>
</protein>
<dbReference type="Proteomes" id="UP000261540">
    <property type="component" value="Unplaced"/>
</dbReference>
<dbReference type="Ensembl" id="ENSPKIT00000014472.1">
    <property type="protein sequence ID" value="ENSPKIP00000033582.1"/>
    <property type="gene ID" value="ENSPKIG00000013238.1"/>
</dbReference>
<dbReference type="Ensembl" id="ENSPKIT00000014462.1">
    <property type="protein sequence ID" value="ENSPKIP00000033572.1"/>
    <property type="gene ID" value="ENSPKIG00000013238.1"/>
</dbReference>
<dbReference type="OrthoDB" id="8950865at2759"/>
<evidence type="ECO:0000256" key="1">
    <source>
        <dbReference type="SAM" id="MobiDB-lite"/>
    </source>
</evidence>
<dbReference type="Pfam" id="PF15258">
    <property type="entry name" value="FAM222A"/>
    <property type="match status" value="1"/>
</dbReference>
<evidence type="ECO:0000313" key="2">
    <source>
        <dbReference type="Ensembl" id="ENSPKIP00000033572.1"/>
    </source>
</evidence>
<proteinExistence type="predicted"/>
<accession>A0A3B3SS86</accession>
<dbReference type="GeneTree" id="ENSGT00530000063811"/>
<reference evidence="2" key="1">
    <citation type="submission" date="2025-05" db="UniProtKB">
        <authorList>
            <consortium name="Ensembl"/>
        </authorList>
    </citation>
    <scope>IDENTIFICATION</scope>
</reference>